<accession>Q2H5A8</accession>
<evidence type="ECO:0000313" key="3">
    <source>
        <dbReference type="Proteomes" id="UP000001056"/>
    </source>
</evidence>
<name>Q2H5A8_CHAGB</name>
<dbReference type="EMBL" id="CH408031">
    <property type="protein sequence ID" value="EAQ89538.1"/>
    <property type="molecule type" value="Genomic_DNA"/>
</dbReference>
<feature type="compositionally biased region" description="Acidic residues" evidence="1">
    <location>
        <begin position="24"/>
        <end position="35"/>
    </location>
</feature>
<sequence>MPAGNSTNSKLPAATRGCTLDEAEAGGAEEVEGLDGDGAQGVGVGVEGVGGGGALGGEGGL</sequence>
<protein>
    <submittedName>
        <fullName evidence="2">Uncharacterized protein</fullName>
    </submittedName>
</protein>
<evidence type="ECO:0000313" key="2">
    <source>
        <dbReference type="EMBL" id="EAQ89538.1"/>
    </source>
</evidence>
<keyword evidence="3" id="KW-1185">Reference proteome</keyword>
<dbReference type="RefSeq" id="XP_001222252.1">
    <property type="nucleotide sequence ID" value="XM_001222251.1"/>
</dbReference>
<dbReference type="AlphaFoldDB" id="Q2H5A8"/>
<evidence type="ECO:0000256" key="1">
    <source>
        <dbReference type="SAM" id="MobiDB-lite"/>
    </source>
</evidence>
<organism evidence="2 3">
    <name type="scientific">Chaetomium globosum (strain ATCC 6205 / CBS 148.51 / DSM 1962 / NBRC 6347 / NRRL 1970)</name>
    <name type="common">Soil fungus</name>
    <dbReference type="NCBI Taxonomy" id="306901"/>
    <lineage>
        <taxon>Eukaryota</taxon>
        <taxon>Fungi</taxon>
        <taxon>Dikarya</taxon>
        <taxon>Ascomycota</taxon>
        <taxon>Pezizomycotina</taxon>
        <taxon>Sordariomycetes</taxon>
        <taxon>Sordariomycetidae</taxon>
        <taxon>Sordariales</taxon>
        <taxon>Chaetomiaceae</taxon>
        <taxon>Chaetomium</taxon>
    </lineage>
</organism>
<dbReference type="GeneID" id="4390582"/>
<dbReference type="Proteomes" id="UP000001056">
    <property type="component" value="Unassembled WGS sequence"/>
</dbReference>
<dbReference type="VEuPathDB" id="FungiDB:CHGG_06157"/>
<feature type="compositionally biased region" description="Gly residues" evidence="1">
    <location>
        <begin position="36"/>
        <end position="61"/>
    </location>
</feature>
<dbReference type="InParanoid" id="Q2H5A8"/>
<dbReference type="HOGENOM" id="CLU_2922433_0_0_1"/>
<reference evidence="3" key="1">
    <citation type="journal article" date="2015" name="Genome Announc.">
        <title>Draft genome sequence of the cellulolytic fungus Chaetomium globosum.</title>
        <authorList>
            <person name="Cuomo C.A."/>
            <person name="Untereiner W.A."/>
            <person name="Ma L.-J."/>
            <person name="Grabherr M."/>
            <person name="Birren B.W."/>
        </authorList>
    </citation>
    <scope>NUCLEOTIDE SEQUENCE [LARGE SCALE GENOMIC DNA]</scope>
    <source>
        <strain evidence="3">ATCC 6205 / CBS 148.51 / DSM 1962 / NBRC 6347 / NRRL 1970</strain>
    </source>
</reference>
<gene>
    <name evidence="2" type="ORF">CHGG_06157</name>
</gene>
<proteinExistence type="predicted"/>
<feature type="region of interest" description="Disordered" evidence="1">
    <location>
        <begin position="24"/>
        <end position="61"/>
    </location>
</feature>